<evidence type="ECO:0000256" key="1">
    <source>
        <dbReference type="SAM" id="MobiDB-lite"/>
    </source>
</evidence>
<protein>
    <recommendedName>
        <fullName evidence="4">Chromo domain-containing protein</fullName>
    </recommendedName>
</protein>
<evidence type="ECO:0000313" key="3">
    <source>
        <dbReference type="Proteomes" id="UP001630127"/>
    </source>
</evidence>
<evidence type="ECO:0008006" key="4">
    <source>
        <dbReference type="Google" id="ProtNLM"/>
    </source>
</evidence>
<accession>A0ABD2YVH5</accession>
<dbReference type="EMBL" id="JBJUIK010000012">
    <property type="protein sequence ID" value="KAL3510217.1"/>
    <property type="molecule type" value="Genomic_DNA"/>
</dbReference>
<dbReference type="AlphaFoldDB" id="A0ABD2YVH5"/>
<evidence type="ECO:0000313" key="2">
    <source>
        <dbReference type="EMBL" id="KAL3510217.1"/>
    </source>
</evidence>
<dbReference type="Proteomes" id="UP001630127">
    <property type="component" value="Unassembled WGS sequence"/>
</dbReference>
<name>A0ABD2YVH5_9GENT</name>
<feature type="region of interest" description="Disordered" evidence="1">
    <location>
        <begin position="1"/>
        <end position="28"/>
    </location>
</feature>
<sequence>MQGLGNDECLSLQEKDVAPFTQQDNEKEPINLAEMLKEPRKDKKAKKVVKYIYQWKSIPLVANPNGVRTLGSKKAHGVADIPDSTSKDDHDVKTERSMVELIVYFSKPDCLNSNTAPKTLEEWKARCWPTR</sequence>
<keyword evidence="3" id="KW-1185">Reference proteome</keyword>
<proteinExistence type="predicted"/>
<organism evidence="2 3">
    <name type="scientific">Cinchona calisaya</name>
    <dbReference type="NCBI Taxonomy" id="153742"/>
    <lineage>
        <taxon>Eukaryota</taxon>
        <taxon>Viridiplantae</taxon>
        <taxon>Streptophyta</taxon>
        <taxon>Embryophyta</taxon>
        <taxon>Tracheophyta</taxon>
        <taxon>Spermatophyta</taxon>
        <taxon>Magnoliopsida</taxon>
        <taxon>eudicotyledons</taxon>
        <taxon>Gunneridae</taxon>
        <taxon>Pentapetalae</taxon>
        <taxon>asterids</taxon>
        <taxon>lamiids</taxon>
        <taxon>Gentianales</taxon>
        <taxon>Rubiaceae</taxon>
        <taxon>Cinchonoideae</taxon>
        <taxon>Cinchoneae</taxon>
        <taxon>Cinchona</taxon>
    </lineage>
</organism>
<gene>
    <name evidence="2" type="ORF">ACH5RR_029618</name>
</gene>
<comment type="caution">
    <text evidence="2">The sequence shown here is derived from an EMBL/GenBank/DDBJ whole genome shotgun (WGS) entry which is preliminary data.</text>
</comment>
<reference evidence="2 3" key="1">
    <citation type="submission" date="2024-11" db="EMBL/GenBank/DDBJ databases">
        <title>A near-complete genome assembly of Cinchona calisaya.</title>
        <authorList>
            <person name="Lian D.C."/>
            <person name="Zhao X.W."/>
            <person name="Wei L."/>
        </authorList>
    </citation>
    <scope>NUCLEOTIDE SEQUENCE [LARGE SCALE GENOMIC DNA]</scope>
    <source>
        <tissue evidence="2">Nenye</tissue>
    </source>
</reference>